<gene>
    <name evidence="4" type="ORF">GACE_0376</name>
</gene>
<dbReference type="Pfam" id="PF02824">
    <property type="entry name" value="TGS"/>
    <property type="match status" value="1"/>
</dbReference>
<dbReference type="InterPro" id="IPR013646">
    <property type="entry name" value="YGR210-like_G4"/>
</dbReference>
<keyword evidence="2" id="KW-0547">Nucleotide-binding</keyword>
<dbReference type="Proteomes" id="UP000030624">
    <property type="component" value="Chromosome"/>
</dbReference>
<dbReference type="RefSeq" id="WP_048090690.1">
    <property type="nucleotide sequence ID" value="NZ_CP009552.1"/>
</dbReference>
<dbReference type="GO" id="GO:0005737">
    <property type="term" value="C:cytoplasm"/>
    <property type="evidence" value="ECO:0007669"/>
    <property type="project" value="TreeGrafter"/>
</dbReference>
<dbReference type="KEGG" id="gac:GACE_0376"/>
<dbReference type="SUPFAM" id="SSF81271">
    <property type="entry name" value="TGS-like"/>
    <property type="match status" value="1"/>
</dbReference>
<dbReference type="CDD" id="cd01669">
    <property type="entry name" value="TGS_MJ1332_like"/>
    <property type="match status" value="1"/>
</dbReference>
<evidence type="ECO:0000259" key="3">
    <source>
        <dbReference type="PROSITE" id="PS51710"/>
    </source>
</evidence>
<dbReference type="InterPro" id="IPR004095">
    <property type="entry name" value="TGS"/>
</dbReference>
<dbReference type="PANTHER" id="PTHR23305">
    <property type="entry name" value="OBG GTPASE FAMILY"/>
    <property type="match status" value="1"/>
</dbReference>
<dbReference type="Gene3D" id="1.10.8.470">
    <property type="match status" value="1"/>
</dbReference>
<dbReference type="InterPro" id="IPR031167">
    <property type="entry name" value="G_OBG"/>
</dbReference>
<name>A0A0A7GC79_GEOAI</name>
<dbReference type="PRINTS" id="PR00326">
    <property type="entry name" value="GTP1OBG"/>
</dbReference>
<evidence type="ECO:0000256" key="2">
    <source>
        <dbReference type="ARBA" id="ARBA00022741"/>
    </source>
</evidence>
<dbReference type="InterPro" id="IPR012675">
    <property type="entry name" value="Beta-grasp_dom_sf"/>
</dbReference>
<dbReference type="HOGENOM" id="CLU_037276_1_0_2"/>
<protein>
    <submittedName>
        <fullName evidence="4">GTP-binding and nucleic acid-binding protein YchF</fullName>
    </submittedName>
</protein>
<sequence length="387" mass="43507">MIEIGLTGKPNAGKSTFFKSATMADVEIANYPFTTIEPNVGVAHVRVECACRELGVYPCGNCIDGWRFIPVKLIDVAGLVPDAHKGRGLGNEFLDDLRQADAIIHVVDASGSTDIEGNEVGLGEHDPFEDVDFLEKELYMWLFGILKKNWDKMVRRIQMEKKDPARYIHEQLAGLGFDELTVREGLRDVGKQFNEFSDDDLLNFAKNLMNRRFKILVAANKADKAPEGNIKKFMDSGAVICSAIFELTLRTASQNGYVRYLPGDEDFEIVKELNEKQKKALETIRAFMKKYGGTGVQEAINRIVFDRLGYIVVYPVEDENRYTDSKGNVLPDAMLVKRGTTPRELAYRIHTDIGKNYIYAVDAKRKIRISEDHELQNGDVVKIVSGA</sequence>
<evidence type="ECO:0000313" key="5">
    <source>
        <dbReference type="Proteomes" id="UP000030624"/>
    </source>
</evidence>
<feature type="domain" description="OBG-type G" evidence="3">
    <location>
        <begin position="2"/>
        <end position="261"/>
    </location>
</feature>
<organism evidence="4 5">
    <name type="scientific">Geoglobus acetivorans</name>
    <dbReference type="NCBI Taxonomy" id="565033"/>
    <lineage>
        <taxon>Archaea</taxon>
        <taxon>Methanobacteriati</taxon>
        <taxon>Methanobacteriota</taxon>
        <taxon>Archaeoglobi</taxon>
        <taxon>Archaeoglobales</taxon>
        <taxon>Archaeoglobaceae</taxon>
        <taxon>Geoglobus</taxon>
    </lineage>
</organism>
<accession>A0A0A7GC79</accession>
<dbReference type="PROSITE" id="PS51710">
    <property type="entry name" value="G_OBG"/>
    <property type="match status" value="1"/>
</dbReference>
<dbReference type="PANTHER" id="PTHR23305:SF1">
    <property type="entry name" value="OBG-TYPE G DOMAIN-CONTAINING PROTEIN"/>
    <property type="match status" value="1"/>
</dbReference>
<dbReference type="STRING" id="565033.GACE_0376"/>
<dbReference type="AlphaFoldDB" id="A0A0A7GC79"/>
<comment type="similarity">
    <text evidence="1">Belongs to the RelA/SpoT family.</text>
</comment>
<evidence type="ECO:0000313" key="4">
    <source>
        <dbReference type="EMBL" id="AIY89433.1"/>
    </source>
</evidence>
<reference evidence="4 5" key="1">
    <citation type="journal article" date="2015" name="Appl. Environ. Microbiol.">
        <title>The Geoglobus acetivorans genome: Fe(III) reduction, acetate utilization, autotrophic growth, and degradation of aromatic compounds in a hyperthermophilic archaeon.</title>
        <authorList>
            <person name="Mardanov A.V."/>
            <person name="Slododkina G.B."/>
            <person name="Slobodkin A.I."/>
            <person name="Beletsky A.V."/>
            <person name="Gavrilov S.N."/>
            <person name="Kublanov I.V."/>
            <person name="Bonch-Osmolovskaya E.A."/>
            <person name="Skryabin K.G."/>
            <person name="Ravin N.V."/>
        </authorList>
    </citation>
    <scope>NUCLEOTIDE SEQUENCE [LARGE SCALE GENOMIC DNA]</scope>
    <source>
        <strain evidence="4 5">SBH6</strain>
    </source>
</reference>
<dbReference type="InterPro" id="IPR027417">
    <property type="entry name" value="P-loop_NTPase"/>
</dbReference>
<dbReference type="EMBL" id="CP009552">
    <property type="protein sequence ID" value="AIY89433.1"/>
    <property type="molecule type" value="Genomic_DNA"/>
</dbReference>
<dbReference type="NCBIfam" id="NF007171">
    <property type="entry name" value="PRK09602.1"/>
    <property type="match status" value="1"/>
</dbReference>
<dbReference type="Gene3D" id="3.40.50.300">
    <property type="entry name" value="P-loop containing nucleotide triphosphate hydrolases"/>
    <property type="match status" value="1"/>
</dbReference>
<dbReference type="FunFam" id="3.10.20.30:FF:000002">
    <property type="entry name" value="GTP pyrophosphokinase (RelA/SpoT)"/>
    <property type="match status" value="1"/>
</dbReference>
<dbReference type="Gene3D" id="3.10.20.30">
    <property type="match status" value="1"/>
</dbReference>
<dbReference type="GO" id="GO:0016887">
    <property type="term" value="F:ATP hydrolysis activity"/>
    <property type="evidence" value="ECO:0007669"/>
    <property type="project" value="TreeGrafter"/>
</dbReference>
<proteinExistence type="inferred from homology"/>
<dbReference type="InterPro" id="IPR006073">
    <property type="entry name" value="GTP-bd"/>
</dbReference>
<dbReference type="GO" id="GO:0005525">
    <property type="term" value="F:GTP binding"/>
    <property type="evidence" value="ECO:0007669"/>
    <property type="project" value="InterPro"/>
</dbReference>
<dbReference type="eggNOG" id="arCOG00357">
    <property type="taxonomic scope" value="Archaea"/>
</dbReference>
<evidence type="ECO:0000256" key="1">
    <source>
        <dbReference type="ARBA" id="ARBA00007476"/>
    </source>
</evidence>
<dbReference type="Pfam" id="PF01926">
    <property type="entry name" value="MMR_HSR1"/>
    <property type="match status" value="1"/>
</dbReference>
<dbReference type="InterPro" id="IPR012676">
    <property type="entry name" value="TGS-like"/>
</dbReference>
<dbReference type="Pfam" id="PF08438">
    <property type="entry name" value="YGR210-like_G4"/>
    <property type="match status" value="1"/>
</dbReference>
<dbReference type="GeneID" id="24796980"/>
<dbReference type="CDD" id="cd01899">
    <property type="entry name" value="Ygr210"/>
    <property type="match status" value="1"/>
</dbReference>
<dbReference type="SUPFAM" id="SSF52540">
    <property type="entry name" value="P-loop containing nucleoside triphosphate hydrolases"/>
    <property type="match status" value="1"/>
</dbReference>